<keyword evidence="4" id="KW-1185">Reference proteome</keyword>
<evidence type="ECO:0008006" key="5">
    <source>
        <dbReference type="Google" id="ProtNLM"/>
    </source>
</evidence>
<organism evidence="3 4">
    <name type="scientific">Nocardioides pocheonensis</name>
    <dbReference type="NCBI Taxonomy" id="661485"/>
    <lineage>
        <taxon>Bacteria</taxon>
        <taxon>Bacillati</taxon>
        <taxon>Actinomycetota</taxon>
        <taxon>Actinomycetes</taxon>
        <taxon>Propionibacteriales</taxon>
        <taxon>Nocardioidaceae</taxon>
        <taxon>Nocardioides</taxon>
    </lineage>
</organism>
<gene>
    <name evidence="3" type="ORF">EFL26_05630</name>
</gene>
<protein>
    <recommendedName>
        <fullName evidence="5">Protein kinase domain-containing protein</fullName>
    </recommendedName>
</protein>
<evidence type="ECO:0000256" key="2">
    <source>
        <dbReference type="SAM" id="Phobius"/>
    </source>
</evidence>
<dbReference type="EMBL" id="RJSF01000011">
    <property type="protein sequence ID" value="RNM16240.1"/>
    <property type="molecule type" value="Genomic_DNA"/>
</dbReference>
<keyword evidence="2" id="KW-0472">Membrane</keyword>
<feature type="compositionally biased region" description="Polar residues" evidence="1">
    <location>
        <begin position="280"/>
        <end position="290"/>
    </location>
</feature>
<sequence>MPDEHGTRTAVWPLTTPDDADAWDAWLPRIEAARHPSLARVVAGSRDATSASLTLLDPDSEAVTAWAARTQASVPERLSILRAAAAALDSLHAGTARTPGVAHGAVSPDAVRVAPDSSTRVVGYSPWVGTTGAPERFLAPELAAGAAATTAGDAYAFARTVAEVLGGPAVADAHDPNDVVRALRSSPDTRRRTRLVKAVHAALASPPEARPHALTAWLIAAVEGTAATEVTSPTAAEPDVPTDAHRSAARPALVLIAVVLVAAVAAWGWIGRDTAPTRASGRTPTPTGQARPTGPLGVKAAWTAPCGPDTGIAATSVLEDLQHPTTAGALDKAPPAAGVGRWHTGRLLLTLVGRSDEDPVTVTEIDLEQVGTTPTPAWVALPGRCDAAADPSQLRYAADLDRRKLRIVDHGSAADFDPSGQFNLRTTPVVVGIDVTACKAGYAWRPVIHYFVGTHQGKVSPGTFYTYGPVGRANVYRLGTGRSTPTLQFGPQPSASGCAAD</sequence>
<dbReference type="InterPro" id="IPR011009">
    <property type="entry name" value="Kinase-like_dom_sf"/>
</dbReference>
<feature type="region of interest" description="Disordered" evidence="1">
    <location>
        <begin position="274"/>
        <end position="297"/>
    </location>
</feature>
<evidence type="ECO:0000313" key="4">
    <source>
        <dbReference type="Proteomes" id="UP000279994"/>
    </source>
</evidence>
<name>A0A3N0GVS0_9ACTN</name>
<dbReference type="SUPFAM" id="SSF56112">
    <property type="entry name" value="Protein kinase-like (PK-like)"/>
    <property type="match status" value="1"/>
</dbReference>
<dbReference type="RefSeq" id="WP_123221928.1">
    <property type="nucleotide sequence ID" value="NZ_RJSF01000011.1"/>
</dbReference>
<dbReference type="Proteomes" id="UP000279994">
    <property type="component" value="Unassembled WGS sequence"/>
</dbReference>
<comment type="caution">
    <text evidence="3">The sequence shown here is derived from an EMBL/GenBank/DDBJ whole genome shotgun (WGS) entry which is preliminary data.</text>
</comment>
<proteinExistence type="predicted"/>
<evidence type="ECO:0000256" key="1">
    <source>
        <dbReference type="SAM" id="MobiDB-lite"/>
    </source>
</evidence>
<keyword evidence="2" id="KW-1133">Transmembrane helix</keyword>
<dbReference type="AlphaFoldDB" id="A0A3N0GVS0"/>
<keyword evidence="2" id="KW-0812">Transmembrane</keyword>
<accession>A0A3N0GVS0</accession>
<dbReference type="Gene3D" id="1.10.510.10">
    <property type="entry name" value="Transferase(Phosphotransferase) domain 1"/>
    <property type="match status" value="1"/>
</dbReference>
<dbReference type="OrthoDB" id="9797664at2"/>
<feature type="transmembrane region" description="Helical" evidence="2">
    <location>
        <begin position="252"/>
        <end position="270"/>
    </location>
</feature>
<evidence type="ECO:0000313" key="3">
    <source>
        <dbReference type="EMBL" id="RNM16240.1"/>
    </source>
</evidence>
<reference evidence="3 4" key="1">
    <citation type="submission" date="2018-11" db="EMBL/GenBank/DDBJ databases">
        <authorList>
            <person name="Li F."/>
        </authorList>
    </citation>
    <scope>NUCLEOTIDE SEQUENCE [LARGE SCALE GENOMIC DNA]</scope>
    <source>
        <strain evidence="3 4">Gsoil 818</strain>
    </source>
</reference>